<name>A0A1V4IR11_9CLOT</name>
<comment type="caution">
    <text evidence="5">The sequence shown here is derived from an EMBL/GenBank/DDBJ whole genome shotgun (WGS) entry which is preliminary data.</text>
</comment>
<evidence type="ECO:0000256" key="1">
    <source>
        <dbReference type="ARBA" id="ARBA00023015"/>
    </source>
</evidence>
<evidence type="ECO:0000313" key="6">
    <source>
        <dbReference type="Proteomes" id="UP000190080"/>
    </source>
</evidence>
<dbReference type="InterPro" id="IPR036388">
    <property type="entry name" value="WH-like_DNA-bd_sf"/>
</dbReference>
<evidence type="ECO:0000259" key="4">
    <source>
        <dbReference type="PROSITE" id="PS50987"/>
    </source>
</evidence>
<reference evidence="5 6" key="1">
    <citation type="submission" date="2017-03" db="EMBL/GenBank/DDBJ databases">
        <title>Genome sequence of Clostridium oryzae DSM 28571.</title>
        <authorList>
            <person name="Poehlein A."/>
            <person name="Daniel R."/>
        </authorList>
    </citation>
    <scope>NUCLEOTIDE SEQUENCE [LARGE SCALE GENOMIC DNA]</scope>
    <source>
        <strain evidence="5 6">DSM 28571</strain>
    </source>
</reference>
<dbReference type="Pfam" id="PF01022">
    <property type="entry name" value="HTH_5"/>
    <property type="match status" value="1"/>
</dbReference>
<feature type="domain" description="HTH arsR-type" evidence="4">
    <location>
        <begin position="261"/>
        <end position="353"/>
    </location>
</feature>
<organism evidence="5 6">
    <name type="scientific">Clostridium oryzae</name>
    <dbReference type="NCBI Taxonomy" id="1450648"/>
    <lineage>
        <taxon>Bacteria</taxon>
        <taxon>Bacillati</taxon>
        <taxon>Bacillota</taxon>
        <taxon>Clostridia</taxon>
        <taxon>Eubacteriales</taxon>
        <taxon>Clostridiaceae</taxon>
        <taxon>Clostridium</taxon>
    </lineage>
</organism>
<dbReference type="Proteomes" id="UP000190080">
    <property type="component" value="Unassembled WGS sequence"/>
</dbReference>
<dbReference type="PANTHER" id="PTHR33154">
    <property type="entry name" value="TRANSCRIPTIONAL REGULATOR, ARSR FAMILY"/>
    <property type="match status" value="1"/>
</dbReference>
<gene>
    <name evidence="5" type="primary">czrA</name>
    <name evidence="5" type="ORF">CLORY_17450</name>
</gene>
<dbReference type="PROSITE" id="PS50987">
    <property type="entry name" value="HTH_ARSR_2"/>
    <property type="match status" value="1"/>
</dbReference>
<keyword evidence="3" id="KW-0804">Transcription</keyword>
<dbReference type="STRING" id="1450648.CLORY_17450"/>
<dbReference type="NCBIfam" id="NF033788">
    <property type="entry name" value="HTH_metalloreg"/>
    <property type="match status" value="1"/>
</dbReference>
<dbReference type="GO" id="GO:0003700">
    <property type="term" value="F:DNA-binding transcription factor activity"/>
    <property type="evidence" value="ECO:0007669"/>
    <property type="project" value="InterPro"/>
</dbReference>
<dbReference type="Gene3D" id="1.10.10.10">
    <property type="entry name" value="Winged helix-like DNA-binding domain superfamily/Winged helix DNA-binding domain"/>
    <property type="match status" value="1"/>
</dbReference>
<dbReference type="InterPro" id="IPR051081">
    <property type="entry name" value="HTH_MetalResp_TranReg"/>
</dbReference>
<dbReference type="CDD" id="cd00090">
    <property type="entry name" value="HTH_ARSR"/>
    <property type="match status" value="1"/>
</dbReference>
<dbReference type="InterPro" id="IPR001845">
    <property type="entry name" value="HTH_ArsR_DNA-bd_dom"/>
</dbReference>
<dbReference type="PANTHER" id="PTHR33154:SF33">
    <property type="entry name" value="TRANSCRIPTIONAL REPRESSOR SDPR"/>
    <property type="match status" value="1"/>
</dbReference>
<sequence length="353" mass="42244">MDNIFNNVYVETSMVYELITAMFRVQNYEQLMPKETKLKDKVSEKHGSWIHYVRSSMSEEMKKELDIFFNIDSFFGLSLNSSIWKYRMHKDVHEFIDFFSKEVTAKEMVMKFMETGYHDEEIDTKFIENIQSLDEAMEIIKKGSLQEQEKWKLFYLYSDAENTKKRFLKLISAFYEQFFVKKMEDIRKFQQDSLRNIKQSLENDDFQKIEKILSIKYDYVKDIKEIILVPSYFYSTTTSISCSDDNILLAIFGMDLLDSDLQQEEKAEIIEALKCISDEKRIKIIQLLNQNDYYGYEIAQKLNLANSTTSHHLSLLMKYRIINSIREDNKIYYEVDNNRINEILTRFEKLLTK</sequence>
<keyword evidence="6" id="KW-1185">Reference proteome</keyword>
<evidence type="ECO:0000256" key="3">
    <source>
        <dbReference type="ARBA" id="ARBA00023163"/>
    </source>
</evidence>
<dbReference type="OrthoDB" id="1706794at2"/>
<dbReference type="AlphaFoldDB" id="A0A1V4IR11"/>
<keyword evidence="1" id="KW-0805">Transcription regulation</keyword>
<dbReference type="GO" id="GO:0003677">
    <property type="term" value="F:DNA binding"/>
    <property type="evidence" value="ECO:0007669"/>
    <property type="project" value="UniProtKB-KW"/>
</dbReference>
<proteinExistence type="predicted"/>
<keyword evidence="2" id="KW-0238">DNA-binding</keyword>
<protein>
    <submittedName>
        <fullName evidence="5">HTH-type transcriptional repressor CzrA</fullName>
    </submittedName>
</protein>
<evidence type="ECO:0000256" key="2">
    <source>
        <dbReference type="ARBA" id="ARBA00023125"/>
    </source>
</evidence>
<dbReference type="SUPFAM" id="SSF46785">
    <property type="entry name" value="Winged helix' DNA-binding domain"/>
    <property type="match status" value="1"/>
</dbReference>
<dbReference type="InterPro" id="IPR036390">
    <property type="entry name" value="WH_DNA-bd_sf"/>
</dbReference>
<dbReference type="EMBL" id="MZGV01000015">
    <property type="protein sequence ID" value="OPJ62376.1"/>
    <property type="molecule type" value="Genomic_DNA"/>
</dbReference>
<dbReference type="PRINTS" id="PR00778">
    <property type="entry name" value="HTHARSR"/>
</dbReference>
<dbReference type="SMART" id="SM00418">
    <property type="entry name" value="HTH_ARSR"/>
    <property type="match status" value="1"/>
</dbReference>
<evidence type="ECO:0000313" key="5">
    <source>
        <dbReference type="EMBL" id="OPJ62376.1"/>
    </source>
</evidence>
<dbReference type="RefSeq" id="WP_079423348.1">
    <property type="nucleotide sequence ID" value="NZ_MZGV01000015.1"/>
</dbReference>
<accession>A0A1V4IR11</accession>
<dbReference type="InterPro" id="IPR011991">
    <property type="entry name" value="ArsR-like_HTH"/>
</dbReference>